<evidence type="ECO:0000313" key="2">
    <source>
        <dbReference type="EMBL" id="KAG0591786.1"/>
    </source>
</evidence>
<dbReference type="EMBL" id="CM026421">
    <property type="protein sequence ID" value="KAG0591785.1"/>
    <property type="molecule type" value="Genomic_DNA"/>
</dbReference>
<feature type="non-terminal residue" evidence="1">
    <location>
        <position position="107"/>
    </location>
</feature>
<evidence type="ECO:0000313" key="3">
    <source>
        <dbReference type="Proteomes" id="UP000822688"/>
    </source>
</evidence>
<dbReference type="AlphaFoldDB" id="A0A8T0J8F2"/>
<comment type="caution">
    <text evidence="1">The sequence shown here is derived from an EMBL/GenBank/DDBJ whole genome shotgun (WGS) entry which is preliminary data.</text>
</comment>
<proteinExistence type="predicted"/>
<dbReference type="Proteomes" id="UP000822688">
    <property type="component" value="Chromosome 1"/>
</dbReference>
<accession>A0A8T0J8F2</accession>
<name>A0A8T0J8F2_CERPU</name>
<sequence>MWVAGRSQRHLGEVIATWKNSAIGDIIYLPKTCCQTVWRSHGQYFSWLGGPTNPTASSQCPLALLCQATPCIHFHFDFLHVKVRLGCSTSSRISWIPRQNPNFHMRY</sequence>
<protein>
    <submittedName>
        <fullName evidence="1">Uncharacterized protein</fullName>
    </submittedName>
</protein>
<gene>
    <name evidence="1" type="ORF">KC19_1G201600</name>
    <name evidence="2" type="ORF">KC19_1G201700</name>
</gene>
<evidence type="ECO:0000313" key="1">
    <source>
        <dbReference type="EMBL" id="KAG0591785.1"/>
    </source>
</evidence>
<keyword evidence="3" id="KW-1185">Reference proteome</keyword>
<dbReference type="EMBL" id="CM026421">
    <property type="protein sequence ID" value="KAG0591786.1"/>
    <property type="molecule type" value="Genomic_DNA"/>
</dbReference>
<organism evidence="1 3">
    <name type="scientific">Ceratodon purpureus</name>
    <name type="common">Fire moss</name>
    <name type="synonym">Dicranum purpureum</name>
    <dbReference type="NCBI Taxonomy" id="3225"/>
    <lineage>
        <taxon>Eukaryota</taxon>
        <taxon>Viridiplantae</taxon>
        <taxon>Streptophyta</taxon>
        <taxon>Embryophyta</taxon>
        <taxon>Bryophyta</taxon>
        <taxon>Bryophytina</taxon>
        <taxon>Bryopsida</taxon>
        <taxon>Dicranidae</taxon>
        <taxon>Pseudoditrichales</taxon>
        <taxon>Ditrichaceae</taxon>
        <taxon>Ceratodon</taxon>
    </lineage>
</organism>
<reference evidence="1" key="1">
    <citation type="submission" date="2020-06" db="EMBL/GenBank/DDBJ databases">
        <title>WGS assembly of Ceratodon purpureus strain R40.</title>
        <authorList>
            <person name="Carey S.B."/>
            <person name="Jenkins J."/>
            <person name="Shu S."/>
            <person name="Lovell J.T."/>
            <person name="Sreedasyam A."/>
            <person name="Maumus F."/>
            <person name="Tiley G.P."/>
            <person name="Fernandez-Pozo N."/>
            <person name="Barry K."/>
            <person name="Chen C."/>
            <person name="Wang M."/>
            <person name="Lipzen A."/>
            <person name="Daum C."/>
            <person name="Saski C.A."/>
            <person name="Payton A.C."/>
            <person name="Mcbreen J.C."/>
            <person name="Conrad R.E."/>
            <person name="Kollar L.M."/>
            <person name="Olsson S."/>
            <person name="Huttunen S."/>
            <person name="Landis J.B."/>
            <person name="Wickett N.J."/>
            <person name="Johnson M.G."/>
            <person name="Rensing S.A."/>
            <person name="Grimwood J."/>
            <person name="Schmutz J."/>
            <person name="Mcdaniel S.F."/>
        </authorList>
    </citation>
    <scope>NUCLEOTIDE SEQUENCE</scope>
    <source>
        <strain evidence="1">R40</strain>
    </source>
</reference>